<feature type="transmembrane region" description="Helical" evidence="1">
    <location>
        <begin position="27"/>
        <end position="48"/>
    </location>
</feature>
<evidence type="ECO:0000313" key="3">
    <source>
        <dbReference type="Proteomes" id="UP000094067"/>
    </source>
</evidence>
<sequence>MRWNKEKQPCLQNRHSPDGVKPFADGLFFYVIFYNNSFTASQAALVCLEKMI</sequence>
<keyword evidence="1" id="KW-1133">Transmembrane helix</keyword>
<organism evidence="2 3">
    <name type="scientific">Eisenbergiella tayi</name>
    <dbReference type="NCBI Taxonomy" id="1432052"/>
    <lineage>
        <taxon>Bacteria</taxon>
        <taxon>Bacillati</taxon>
        <taxon>Bacillota</taxon>
        <taxon>Clostridia</taxon>
        <taxon>Lachnospirales</taxon>
        <taxon>Lachnospiraceae</taxon>
        <taxon>Eisenbergiella</taxon>
    </lineage>
</organism>
<protein>
    <submittedName>
        <fullName evidence="2">Uncharacterized protein</fullName>
    </submittedName>
</protein>
<comment type="caution">
    <text evidence="2">The sequence shown here is derived from an EMBL/GenBank/DDBJ whole genome shotgun (WGS) entry which is preliminary data.</text>
</comment>
<evidence type="ECO:0000256" key="1">
    <source>
        <dbReference type="SAM" id="Phobius"/>
    </source>
</evidence>
<keyword evidence="1" id="KW-0812">Transmembrane</keyword>
<reference evidence="2 3" key="1">
    <citation type="submission" date="2016-07" db="EMBL/GenBank/DDBJ databases">
        <title>Characterization of isolates of Eisenbergiella tayi derived from blood cultures, using whole genome sequencing.</title>
        <authorList>
            <person name="Burdz T."/>
            <person name="Wiebe D."/>
            <person name="Huynh C."/>
            <person name="Bernard K."/>
        </authorList>
    </citation>
    <scope>NUCLEOTIDE SEQUENCE [LARGE SCALE GENOMIC DNA]</scope>
    <source>
        <strain evidence="2 3">NML 110608</strain>
    </source>
</reference>
<evidence type="ECO:0000313" key="2">
    <source>
        <dbReference type="EMBL" id="ODM01857.1"/>
    </source>
</evidence>
<gene>
    <name evidence="2" type="ORF">BEI61_05856</name>
</gene>
<keyword evidence="1" id="KW-0472">Membrane</keyword>
<name>A0A1E3A050_9FIRM</name>
<dbReference type="Proteomes" id="UP000094067">
    <property type="component" value="Unassembled WGS sequence"/>
</dbReference>
<proteinExistence type="predicted"/>
<dbReference type="EMBL" id="MCGH01000005">
    <property type="protein sequence ID" value="ODM01857.1"/>
    <property type="molecule type" value="Genomic_DNA"/>
</dbReference>
<dbReference type="AlphaFoldDB" id="A0A1E3A050"/>
<accession>A0A1E3A050</accession>